<evidence type="ECO:0000313" key="1">
    <source>
        <dbReference type="EMBL" id="MQL84054.1"/>
    </source>
</evidence>
<keyword evidence="2" id="KW-1185">Reference proteome</keyword>
<evidence type="ECO:0000313" key="2">
    <source>
        <dbReference type="Proteomes" id="UP000652761"/>
    </source>
</evidence>
<reference evidence="1" key="1">
    <citation type="submission" date="2017-07" db="EMBL/GenBank/DDBJ databases">
        <title>Taro Niue Genome Assembly and Annotation.</title>
        <authorList>
            <person name="Atibalentja N."/>
            <person name="Keating K."/>
            <person name="Fields C.J."/>
        </authorList>
    </citation>
    <scope>NUCLEOTIDE SEQUENCE</scope>
    <source>
        <strain evidence="1">Niue_2</strain>
        <tissue evidence="1">Leaf</tissue>
    </source>
</reference>
<organism evidence="1 2">
    <name type="scientific">Colocasia esculenta</name>
    <name type="common">Wild taro</name>
    <name type="synonym">Arum esculentum</name>
    <dbReference type="NCBI Taxonomy" id="4460"/>
    <lineage>
        <taxon>Eukaryota</taxon>
        <taxon>Viridiplantae</taxon>
        <taxon>Streptophyta</taxon>
        <taxon>Embryophyta</taxon>
        <taxon>Tracheophyta</taxon>
        <taxon>Spermatophyta</taxon>
        <taxon>Magnoliopsida</taxon>
        <taxon>Liliopsida</taxon>
        <taxon>Araceae</taxon>
        <taxon>Aroideae</taxon>
        <taxon>Colocasieae</taxon>
        <taxon>Colocasia</taxon>
    </lineage>
</organism>
<protein>
    <submittedName>
        <fullName evidence="1">Uncharacterized protein</fullName>
    </submittedName>
</protein>
<comment type="caution">
    <text evidence="1">The sequence shown here is derived from an EMBL/GenBank/DDBJ whole genome shotgun (WGS) entry which is preliminary data.</text>
</comment>
<dbReference type="Proteomes" id="UP000652761">
    <property type="component" value="Unassembled WGS sequence"/>
</dbReference>
<name>A0A843UQI8_COLES</name>
<dbReference type="EMBL" id="NMUH01000736">
    <property type="protein sequence ID" value="MQL84054.1"/>
    <property type="molecule type" value="Genomic_DNA"/>
</dbReference>
<sequence>MAVVSFDMVFQYLVVGYKGGFSHATWEVSLGRCWICEHKVISSPISCPKVPSIRFSQATKCALRK</sequence>
<accession>A0A843UQI8</accession>
<dbReference type="AlphaFoldDB" id="A0A843UQI8"/>
<proteinExistence type="predicted"/>
<gene>
    <name evidence="1" type="ORF">Taro_016551</name>
</gene>